<proteinExistence type="predicted"/>
<evidence type="ECO:0000313" key="2">
    <source>
        <dbReference type="EMBL" id="KAF9741067.1"/>
    </source>
</evidence>
<keyword evidence="1" id="KW-0732">Signal</keyword>
<sequence length="118" mass="12807">MRIFAILSSLALASAVAVPMAKANTPGHLTYGDVQLELNTNGCQAVPQNKDDGLPKPSALFTKLQVNSGYICQLYRQTNCIDSFWKMNGPGQQAEYVDGWLFSAKCTTVATKKVKAHV</sequence>
<evidence type="ECO:0000256" key="1">
    <source>
        <dbReference type="SAM" id="SignalP"/>
    </source>
</evidence>
<name>A0A9P6KW37_9PLEO</name>
<accession>A0A9P6KW37</accession>
<organism evidence="2 3">
    <name type="scientific">Paraphaeosphaeria minitans</name>
    <dbReference type="NCBI Taxonomy" id="565426"/>
    <lineage>
        <taxon>Eukaryota</taxon>
        <taxon>Fungi</taxon>
        <taxon>Dikarya</taxon>
        <taxon>Ascomycota</taxon>
        <taxon>Pezizomycotina</taxon>
        <taxon>Dothideomycetes</taxon>
        <taxon>Pleosporomycetidae</taxon>
        <taxon>Pleosporales</taxon>
        <taxon>Massarineae</taxon>
        <taxon>Didymosphaeriaceae</taxon>
        <taxon>Paraphaeosphaeria</taxon>
    </lineage>
</organism>
<protein>
    <submittedName>
        <fullName evidence="2">Uncharacterized protein</fullName>
    </submittedName>
</protein>
<comment type="caution">
    <text evidence="2">The sequence shown here is derived from an EMBL/GenBank/DDBJ whole genome shotgun (WGS) entry which is preliminary data.</text>
</comment>
<dbReference type="EMBL" id="WJXW01000001">
    <property type="protein sequence ID" value="KAF9741067.1"/>
    <property type="molecule type" value="Genomic_DNA"/>
</dbReference>
<keyword evidence="3" id="KW-1185">Reference proteome</keyword>
<dbReference type="AlphaFoldDB" id="A0A9P6KW37"/>
<gene>
    <name evidence="2" type="ORF">PMIN01_00606</name>
</gene>
<dbReference type="OrthoDB" id="3793493at2759"/>
<dbReference type="Proteomes" id="UP000756921">
    <property type="component" value="Unassembled WGS sequence"/>
</dbReference>
<reference evidence="2" key="1">
    <citation type="journal article" date="2020" name="Mol. Plant Microbe Interact.">
        <title>Genome Sequence of the Biocontrol Agent Coniothyrium minitans strain Conio (IMI 134523).</title>
        <authorList>
            <person name="Patel D."/>
            <person name="Shittu T.A."/>
            <person name="Baroncelli R."/>
            <person name="Muthumeenakshi S."/>
            <person name="Osborne T.H."/>
            <person name="Janganan T.K."/>
            <person name="Sreenivasaprasad S."/>
        </authorList>
    </citation>
    <scope>NUCLEOTIDE SEQUENCE</scope>
    <source>
        <strain evidence="2">Conio</strain>
    </source>
</reference>
<feature type="signal peptide" evidence="1">
    <location>
        <begin position="1"/>
        <end position="23"/>
    </location>
</feature>
<evidence type="ECO:0000313" key="3">
    <source>
        <dbReference type="Proteomes" id="UP000756921"/>
    </source>
</evidence>
<feature type="chain" id="PRO_5040484431" evidence="1">
    <location>
        <begin position="24"/>
        <end position="118"/>
    </location>
</feature>